<dbReference type="Pfam" id="PF11798">
    <property type="entry name" value="IMS_HHH"/>
    <property type="match status" value="1"/>
</dbReference>
<keyword evidence="4" id="KW-0235">DNA replication</keyword>
<dbReference type="GO" id="GO:0003887">
    <property type="term" value="F:DNA-directed DNA polymerase activity"/>
    <property type="evidence" value="ECO:0007669"/>
    <property type="project" value="UniProtKB-EC"/>
</dbReference>
<comment type="caution">
    <text evidence="7">The sequence shown here is derived from an EMBL/GenBank/DDBJ whole genome shotgun (WGS) entry which is preliminary data.</text>
</comment>
<evidence type="ECO:0000259" key="6">
    <source>
        <dbReference type="PROSITE" id="PS50173"/>
    </source>
</evidence>
<keyword evidence="2" id="KW-0515">Mutator protein</keyword>
<dbReference type="PROSITE" id="PS50173">
    <property type="entry name" value="UMUC"/>
    <property type="match status" value="1"/>
</dbReference>
<dbReference type="SUPFAM" id="SSF100879">
    <property type="entry name" value="Lesion bypass DNA polymerase (Y-family), little finger domain"/>
    <property type="match status" value="1"/>
</dbReference>
<dbReference type="EMBL" id="CAUZLR010000003">
    <property type="protein sequence ID" value="CAK1234813.1"/>
    <property type="molecule type" value="Genomic_DNA"/>
</dbReference>
<dbReference type="RefSeq" id="WP_248657053.1">
    <property type="nucleotide sequence ID" value="NZ_CAUZLN010000003.1"/>
</dbReference>
<evidence type="ECO:0000313" key="8">
    <source>
        <dbReference type="Proteomes" id="UP001314261"/>
    </source>
</evidence>
<dbReference type="InterPro" id="IPR050116">
    <property type="entry name" value="DNA_polymerase-Y"/>
</dbReference>
<organism evidence="7 8">
    <name type="scientific">Fructobacillus fructosus</name>
    <dbReference type="NCBI Taxonomy" id="1631"/>
    <lineage>
        <taxon>Bacteria</taxon>
        <taxon>Bacillati</taxon>
        <taxon>Bacillota</taxon>
        <taxon>Bacilli</taxon>
        <taxon>Lactobacillales</taxon>
        <taxon>Lactobacillaceae</taxon>
        <taxon>Fructobacillus</taxon>
    </lineage>
</organism>
<proteinExistence type="inferred from homology"/>
<evidence type="ECO:0000256" key="4">
    <source>
        <dbReference type="ARBA" id="ARBA00022705"/>
    </source>
</evidence>
<evidence type="ECO:0000256" key="5">
    <source>
        <dbReference type="ARBA" id="ARBA00022932"/>
    </source>
</evidence>
<dbReference type="PANTHER" id="PTHR11076:SF35">
    <property type="entry name" value="DNA REPAIR PROTEIN HOMOLOG YOBH"/>
    <property type="match status" value="1"/>
</dbReference>
<dbReference type="Pfam" id="PF11799">
    <property type="entry name" value="IMS_C"/>
    <property type="match status" value="1"/>
</dbReference>
<dbReference type="Proteomes" id="UP001314261">
    <property type="component" value="Unassembled WGS sequence"/>
</dbReference>
<dbReference type="InterPro" id="IPR043502">
    <property type="entry name" value="DNA/RNA_pol_sf"/>
</dbReference>
<dbReference type="Gene3D" id="3.30.70.270">
    <property type="match status" value="1"/>
</dbReference>
<dbReference type="EC" id="2.7.7.7" evidence="7"/>
<sequence length="445" mass="50247">MVNKALETIYANEERRVVFLIDSKSFYASVECVERKLNPLKALLVVMSHQENLKGGLVLASSPMAKKILGISNVTRQKDVPDIPQLIKAEPRMNLYIKRNLEINAIYQQYVDEAHLLPYSIDESILDMTNFWPLFGDSPKAVAERIQKHVLKETGIYLSIGIGDSPALAKLALDLEAKSARHLLAEWHYEDVPDKLWPVMDFGKVWSIGRKTAKKLQSWGINSMGDLAHYNPYQLRKKLGLMGEQLFALAWGIDRSDLTEKIQVKNKSYGNSQVLPYNYRDREAIRVVILEMADQVASRLRAHGVQAALVSLYLGYAEQKIDFDERHDRSTGLHKTVRIDPSNRSTTMMSVLEKIFNQHWNGRPVRHIGVAMSDLGSDKVQPISLFEEAQLTETEEQDPIDQVVDQLRKRFGSAAIVRSLSLERGARAIERAGLVGGHNGGNAYD</sequence>
<dbReference type="InterPro" id="IPR043128">
    <property type="entry name" value="Rev_trsase/Diguanyl_cyclase"/>
</dbReference>
<evidence type="ECO:0000256" key="3">
    <source>
        <dbReference type="ARBA" id="ARBA00022695"/>
    </source>
</evidence>
<dbReference type="Gene3D" id="3.30.1490.100">
    <property type="entry name" value="DNA polymerase, Y-family, little finger domain"/>
    <property type="match status" value="1"/>
</dbReference>
<evidence type="ECO:0000256" key="2">
    <source>
        <dbReference type="ARBA" id="ARBA00022457"/>
    </source>
</evidence>
<dbReference type="Gene3D" id="1.10.150.20">
    <property type="entry name" value="5' to 3' exonuclease, C-terminal subdomain"/>
    <property type="match status" value="1"/>
</dbReference>
<keyword evidence="7" id="KW-0808">Transferase</keyword>
<dbReference type="Gene3D" id="3.40.1170.60">
    <property type="match status" value="1"/>
</dbReference>
<reference evidence="7 8" key="1">
    <citation type="submission" date="2023-10" db="EMBL/GenBank/DDBJ databases">
        <authorList>
            <person name="Botero Cardona J."/>
        </authorList>
    </citation>
    <scope>NUCLEOTIDE SEQUENCE [LARGE SCALE GENOMIC DNA]</scope>
    <source>
        <strain evidence="7 8">R-54839</strain>
    </source>
</reference>
<keyword evidence="3 7" id="KW-0548">Nucleotidyltransferase</keyword>
<accession>A0ABM9MRW3</accession>
<gene>
    <name evidence="7" type="ORF">R54839_PPFHFPJH_00612</name>
</gene>
<dbReference type="InterPro" id="IPR036775">
    <property type="entry name" value="DNA_pol_Y-fam_lit_finger_sf"/>
</dbReference>
<feature type="domain" description="UmuC" evidence="6">
    <location>
        <begin position="18"/>
        <end position="209"/>
    </location>
</feature>
<dbReference type="InterPro" id="IPR017961">
    <property type="entry name" value="DNA_pol_Y-fam_little_finger"/>
</dbReference>
<evidence type="ECO:0000256" key="1">
    <source>
        <dbReference type="ARBA" id="ARBA00010945"/>
    </source>
</evidence>
<protein>
    <submittedName>
        <fullName evidence="7">Nucleotidyltransferase/DNA polymerase DinP involved in DNA repair (DinP)</fullName>
        <ecNumber evidence="7">2.7.7.7</ecNumber>
    </submittedName>
</protein>
<keyword evidence="8" id="KW-1185">Reference proteome</keyword>
<dbReference type="SUPFAM" id="SSF56672">
    <property type="entry name" value="DNA/RNA polymerases"/>
    <property type="match status" value="1"/>
</dbReference>
<dbReference type="PANTHER" id="PTHR11076">
    <property type="entry name" value="DNA REPAIR POLYMERASE UMUC / TRANSFERASE FAMILY MEMBER"/>
    <property type="match status" value="1"/>
</dbReference>
<name>A0ABM9MRW3_9LACO</name>
<dbReference type="InterPro" id="IPR001126">
    <property type="entry name" value="UmuC"/>
</dbReference>
<evidence type="ECO:0000313" key="7">
    <source>
        <dbReference type="EMBL" id="CAK1234813.1"/>
    </source>
</evidence>
<dbReference type="InterPro" id="IPR024728">
    <property type="entry name" value="PolY_HhH_motif"/>
</dbReference>
<dbReference type="Pfam" id="PF00817">
    <property type="entry name" value="IMS"/>
    <property type="match status" value="1"/>
</dbReference>
<dbReference type="CDD" id="cd01700">
    <property type="entry name" value="PolY_Pol_V_umuC"/>
    <property type="match status" value="1"/>
</dbReference>
<comment type="similarity">
    <text evidence="1">Belongs to the DNA polymerase type-Y family.</text>
</comment>
<keyword evidence="5" id="KW-0239">DNA-directed DNA polymerase</keyword>